<protein>
    <recommendedName>
        <fullName evidence="1">DNA primase DNAG catalytic core N-terminal domain-containing protein</fullName>
    </recommendedName>
</protein>
<evidence type="ECO:0000313" key="3">
    <source>
        <dbReference type="Proteomes" id="UP000292695"/>
    </source>
</evidence>
<sequence length="296" mass="32162">MNDPGFAITMEERRRSLEAIVSAAQFFRGELLRATGWPLEYLKEEQIEQVLSVDSAWMVGYAPDTLTSLVDHLAAENFAYSTMESAGLIDRVGDGAVTDRFRDQLVLVARDAHLHPTGFIGIGRDGRAHSLSPATAIHQPSNVLVGIAEQLDLLRGGAVPVLVDDLVDAIAVSSMSRETDGQWVGIPVFGAGLSTAQARMLRKFSLGDTVIVVAHGDEHRRKLTTGYLFDLALYYDRVRAVVLPHSPSSIVNAEHGPQTMNDLLTTVRPSLTYRFGGAVAAELMGYPEPPDRGPDL</sequence>
<dbReference type="InterPro" id="IPR037068">
    <property type="entry name" value="DNA_primase_core_N_sf"/>
</dbReference>
<evidence type="ECO:0000313" key="2">
    <source>
        <dbReference type="EMBL" id="TCC34955.1"/>
    </source>
</evidence>
<dbReference type="Proteomes" id="UP000292695">
    <property type="component" value="Unassembled WGS sequence"/>
</dbReference>
<organism evidence="2 3">
    <name type="scientific">Kribbella sindirgiensis</name>
    <dbReference type="NCBI Taxonomy" id="1124744"/>
    <lineage>
        <taxon>Bacteria</taxon>
        <taxon>Bacillati</taxon>
        <taxon>Actinomycetota</taxon>
        <taxon>Actinomycetes</taxon>
        <taxon>Propionibacteriales</taxon>
        <taxon>Kribbellaceae</taxon>
        <taxon>Kribbella</taxon>
    </lineage>
</organism>
<comment type="caution">
    <text evidence="2">The sequence shown here is derived from an EMBL/GenBank/DDBJ whole genome shotgun (WGS) entry which is preliminary data.</text>
</comment>
<dbReference type="InterPro" id="IPR013264">
    <property type="entry name" value="DNAG_N"/>
</dbReference>
<dbReference type="EMBL" id="SJKA01000004">
    <property type="protein sequence ID" value="TCC34955.1"/>
    <property type="molecule type" value="Genomic_DNA"/>
</dbReference>
<keyword evidence="3" id="KW-1185">Reference proteome</keyword>
<name>A0A4R0J1E2_9ACTN</name>
<dbReference type="Gene3D" id="3.90.980.10">
    <property type="entry name" value="DNA primase, catalytic core, N-terminal domain"/>
    <property type="match status" value="1"/>
</dbReference>
<proteinExistence type="predicted"/>
<accession>A0A4R0J1E2</accession>
<feature type="domain" description="DNA primase DNAG catalytic core N-terminal" evidence="1">
    <location>
        <begin position="36"/>
        <end position="123"/>
    </location>
</feature>
<reference evidence="2 3" key="1">
    <citation type="submission" date="2019-02" db="EMBL/GenBank/DDBJ databases">
        <title>Kribbella capetownensis sp. nov. and Kribbella speibonae sp. nov., isolated from soil.</title>
        <authorList>
            <person name="Curtis S.M."/>
            <person name="Norton I."/>
            <person name="Everest G.J."/>
            <person name="Meyers P.R."/>
        </authorList>
    </citation>
    <scope>NUCLEOTIDE SEQUENCE [LARGE SCALE GENOMIC DNA]</scope>
    <source>
        <strain evidence="2 3">DSM 27082</strain>
    </source>
</reference>
<gene>
    <name evidence="2" type="ORF">E0H50_13780</name>
</gene>
<dbReference type="AlphaFoldDB" id="A0A4R0J1E2"/>
<dbReference type="SUPFAM" id="SSF56731">
    <property type="entry name" value="DNA primase core"/>
    <property type="match status" value="1"/>
</dbReference>
<evidence type="ECO:0000259" key="1">
    <source>
        <dbReference type="Pfam" id="PF08275"/>
    </source>
</evidence>
<dbReference type="OrthoDB" id="3818699at2"/>
<dbReference type="Pfam" id="PF08275">
    <property type="entry name" value="DNAG_N"/>
    <property type="match status" value="1"/>
</dbReference>